<dbReference type="RefSeq" id="WP_139600259.1">
    <property type="nucleotide sequence ID" value="NZ_VDCQ01000001.1"/>
</dbReference>
<dbReference type="Proteomes" id="UP000307943">
    <property type="component" value="Unassembled WGS sequence"/>
</dbReference>
<gene>
    <name evidence="4" type="ORF">FE784_01065</name>
</gene>
<organism evidence="4 5">
    <name type="scientific">Paenibacillus hemerocallicola</name>
    <dbReference type="NCBI Taxonomy" id="1172614"/>
    <lineage>
        <taxon>Bacteria</taxon>
        <taxon>Bacillati</taxon>
        <taxon>Bacillota</taxon>
        <taxon>Bacilli</taxon>
        <taxon>Bacillales</taxon>
        <taxon>Paenibacillaceae</taxon>
        <taxon>Paenibacillus</taxon>
    </lineage>
</organism>
<dbReference type="AlphaFoldDB" id="A0A5C4THR0"/>
<protein>
    <submittedName>
        <fullName evidence="4">PaaI family thioesterase</fullName>
    </submittedName>
</protein>
<dbReference type="CDD" id="cd03443">
    <property type="entry name" value="PaaI_thioesterase"/>
    <property type="match status" value="1"/>
</dbReference>
<feature type="domain" description="Thioesterase" evidence="3">
    <location>
        <begin position="51"/>
        <end position="125"/>
    </location>
</feature>
<dbReference type="Pfam" id="PF03061">
    <property type="entry name" value="4HBT"/>
    <property type="match status" value="1"/>
</dbReference>
<proteinExistence type="inferred from homology"/>
<dbReference type="InterPro" id="IPR039298">
    <property type="entry name" value="ACOT13"/>
</dbReference>
<keyword evidence="5" id="KW-1185">Reference proteome</keyword>
<dbReference type="EMBL" id="VDCQ01000001">
    <property type="protein sequence ID" value="TNJ68282.1"/>
    <property type="molecule type" value="Genomic_DNA"/>
</dbReference>
<evidence type="ECO:0000313" key="4">
    <source>
        <dbReference type="EMBL" id="TNJ68282.1"/>
    </source>
</evidence>
<sequence length="137" mass="14939">MDGNLERIVRKLEEAAKGTFWEQLGCELEHVEPGKAVVALEVEKRHLNGIGILHGGVHASLLDNAMGLAVMVARPNDKVVTTNLNVHYLSPLEPGKVTVTAELIHQSRKMITVYGKIEDSTGRLGSWGSGSFRILSE</sequence>
<dbReference type="OrthoDB" id="2139465at2"/>
<dbReference type="SUPFAM" id="SSF54637">
    <property type="entry name" value="Thioesterase/thiol ester dehydrase-isomerase"/>
    <property type="match status" value="1"/>
</dbReference>
<dbReference type="PANTHER" id="PTHR21660:SF1">
    <property type="entry name" value="ACYL-COENZYME A THIOESTERASE 13"/>
    <property type="match status" value="1"/>
</dbReference>
<evidence type="ECO:0000256" key="1">
    <source>
        <dbReference type="ARBA" id="ARBA00008324"/>
    </source>
</evidence>
<evidence type="ECO:0000313" key="5">
    <source>
        <dbReference type="Proteomes" id="UP000307943"/>
    </source>
</evidence>
<dbReference type="InterPro" id="IPR006683">
    <property type="entry name" value="Thioestr_dom"/>
</dbReference>
<dbReference type="Gene3D" id="3.10.129.10">
    <property type="entry name" value="Hotdog Thioesterase"/>
    <property type="match status" value="1"/>
</dbReference>
<evidence type="ECO:0000256" key="2">
    <source>
        <dbReference type="ARBA" id="ARBA00022801"/>
    </source>
</evidence>
<dbReference type="InterPro" id="IPR029069">
    <property type="entry name" value="HotDog_dom_sf"/>
</dbReference>
<dbReference type="NCBIfam" id="TIGR00369">
    <property type="entry name" value="unchar_dom_1"/>
    <property type="match status" value="1"/>
</dbReference>
<reference evidence="4 5" key="1">
    <citation type="submission" date="2019-05" db="EMBL/GenBank/DDBJ databases">
        <title>We sequenced the genome of Paenibacillus hemerocallicola KCTC 33185 for further insight into its adaptation and study the phylogeny of Paenibacillus.</title>
        <authorList>
            <person name="Narsing Rao M.P."/>
        </authorList>
    </citation>
    <scope>NUCLEOTIDE SEQUENCE [LARGE SCALE GENOMIC DNA]</scope>
    <source>
        <strain evidence="4 5">KCTC 33185</strain>
    </source>
</reference>
<name>A0A5C4THR0_9BACL</name>
<dbReference type="GO" id="GO:0047617">
    <property type="term" value="F:fatty acyl-CoA hydrolase activity"/>
    <property type="evidence" value="ECO:0007669"/>
    <property type="project" value="InterPro"/>
</dbReference>
<evidence type="ECO:0000259" key="3">
    <source>
        <dbReference type="Pfam" id="PF03061"/>
    </source>
</evidence>
<comment type="caution">
    <text evidence="4">The sequence shown here is derived from an EMBL/GenBank/DDBJ whole genome shotgun (WGS) entry which is preliminary data.</text>
</comment>
<dbReference type="InterPro" id="IPR003736">
    <property type="entry name" value="PAAI_dom"/>
</dbReference>
<dbReference type="PANTHER" id="PTHR21660">
    <property type="entry name" value="THIOESTERASE SUPERFAMILY MEMBER-RELATED"/>
    <property type="match status" value="1"/>
</dbReference>
<comment type="similarity">
    <text evidence="1">Belongs to the thioesterase PaaI family.</text>
</comment>
<accession>A0A5C4THR0</accession>
<keyword evidence="2" id="KW-0378">Hydrolase</keyword>